<sequence>MTEPLETYQDCSEGQVEIALVTDWWSSFEERRDTLADGDPLPPHHPWCLGCGPDNPHGHHLLARRRGDGVVAEHVFDSRHRGAPGIAHGGAVVTVLDDMVGMLLYVIGDMAVTRKLDVEFLAPVRLKVPYEVSATLKARDGRKLHVAAEVRAQGAGDVVASAIGVFIVVDLAHFIAALRPESL</sequence>
<keyword evidence="25" id="KW-0614">Plasmid</keyword>
<evidence type="ECO:0000256" key="6">
    <source>
        <dbReference type="ARBA" id="ARBA00022703"/>
    </source>
</evidence>
<keyword evidence="8" id="KW-0276">Fatty acid metabolism</keyword>
<name>Q3L9A7_RHOE4</name>
<evidence type="ECO:0000256" key="10">
    <source>
        <dbReference type="ARBA" id="ARBA00023098"/>
    </source>
</evidence>
<comment type="catalytic activity">
    <reaction evidence="19">
        <text>octanoyl-CoA + H2O = octanoate + CoA + H(+)</text>
        <dbReference type="Rhea" id="RHEA:30143"/>
        <dbReference type="ChEBI" id="CHEBI:15377"/>
        <dbReference type="ChEBI" id="CHEBI:15378"/>
        <dbReference type="ChEBI" id="CHEBI:25646"/>
        <dbReference type="ChEBI" id="CHEBI:57287"/>
        <dbReference type="ChEBI" id="CHEBI:57386"/>
    </reaction>
    <physiologicalReaction direction="left-to-right" evidence="19">
        <dbReference type="Rhea" id="RHEA:30144"/>
    </physiologicalReaction>
</comment>
<evidence type="ECO:0000256" key="23">
    <source>
        <dbReference type="ARBA" id="ARBA00048180"/>
    </source>
</evidence>
<reference evidence="25 26" key="2">
    <citation type="journal article" date="2006" name="Environ. Microbiol.">
        <title>Sequence analysis of three plasmids harboured in Rhodococcus erythropolis strain PR4.</title>
        <authorList>
            <person name="Sekine M."/>
            <person name="Tanikawa S."/>
            <person name="Omata S."/>
            <person name="Saito M."/>
            <person name="Fujisawa T."/>
            <person name="Tsukatani N."/>
            <person name="Tajima T."/>
            <person name="Sekigawa T."/>
            <person name="Kosugi H."/>
            <person name="Matsuo Y."/>
            <person name="Nishiko R."/>
            <person name="Imamura K."/>
            <person name="Ito M."/>
            <person name="Narita H."/>
            <person name="Tago S."/>
            <person name="Fujita N."/>
            <person name="Harayama S."/>
        </authorList>
    </citation>
    <scope>NUCLEOTIDE SEQUENCE [LARGE SCALE GENOMIC DNA]</scope>
    <source>
        <strain evidence="26">PR4 / NBRC 100887</strain>
        <plasmid evidence="25 26">pREL1</plasmid>
    </source>
</reference>
<dbReference type="HOGENOM" id="CLU_089876_6_1_11"/>
<proteinExistence type="inferred from homology"/>
<dbReference type="SUPFAM" id="SSF54637">
    <property type="entry name" value="Thioesterase/thiol ester dehydrase-isomerase"/>
    <property type="match status" value="1"/>
</dbReference>
<evidence type="ECO:0000256" key="1">
    <source>
        <dbReference type="ARBA" id="ARBA00004170"/>
    </source>
</evidence>
<gene>
    <name evidence="25" type="ordered locus">RER_pREL1-02630</name>
</gene>
<dbReference type="Proteomes" id="UP000002204">
    <property type="component" value="Plasmid pREL1"/>
</dbReference>
<comment type="subcellular location">
    <subcellularLocation>
        <location evidence="3">Cell projection</location>
        <location evidence="3">Ruffle membrane</location>
    </subcellularLocation>
    <subcellularLocation>
        <location evidence="2">Cytoplasm</location>
    </subcellularLocation>
    <subcellularLocation>
        <location evidence="1">Membrane</location>
        <topology evidence="1">Peripheral membrane protein</topology>
    </subcellularLocation>
</comment>
<comment type="similarity">
    <text evidence="15">Belongs to the THEM4/THEM5 thioesterase family.</text>
</comment>
<evidence type="ECO:0000256" key="21">
    <source>
        <dbReference type="ARBA" id="ARBA00047969"/>
    </source>
</evidence>
<geneLocation type="plasmid" evidence="25 26">
    <name>pREL1</name>
</geneLocation>
<dbReference type="AlphaFoldDB" id="Q3L9A7"/>
<dbReference type="GO" id="GO:0006631">
    <property type="term" value="P:fatty acid metabolic process"/>
    <property type="evidence" value="ECO:0007669"/>
    <property type="project" value="UniProtKB-KW"/>
</dbReference>
<dbReference type="InterPro" id="IPR029069">
    <property type="entry name" value="HotDog_dom_sf"/>
</dbReference>
<accession>Q3L9A7</accession>
<dbReference type="EMBL" id="AP008931">
    <property type="protein sequence ID" value="BAE46206.1"/>
    <property type="molecule type" value="Genomic_DNA"/>
</dbReference>
<evidence type="ECO:0000259" key="24">
    <source>
        <dbReference type="Pfam" id="PF03061"/>
    </source>
</evidence>
<comment type="catalytic activity">
    <reaction evidence="22">
        <text>dodecanoyl-CoA + H2O = dodecanoate + CoA + H(+)</text>
        <dbReference type="Rhea" id="RHEA:30135"/>
        <dbReference type="ChEBI" id="CHEBI:15377"/>
        <dbReference type="ChEBI" id="CHEBI:15378"/>
        <dbReference type="ChEBI" id="CHEBI:18262"/>
        <dbReference type="ChEBI" id="CHEBI:57287"/>
        <dbReference type="ChEBI" id="CHEBI:57375"/>
    </reaction>
    <physiologicalReaction direction="left-to-right" evidence="22">
        <dbReference type="Rhea" id="RHEA:30136"/>
    </physiologicalReaction>
</comment>
<evidence type="ECO:0000256" key="12">
    <source>
        <dbReference type="ARBA" id="ARBA00023273"/>
    </source>
</evidence>
<keyword evidence="9" id="KW-0809">Transit peptide</keyword>
<feature type="domain" description="Thioesterase" evidence="24">
    <location>
        <begin position="85"/>
        <end position="155"/>
    </location>
</feature>
<keyword evidence="4" id="KW-1003">Cell membrane</keyword>
<evidence type="ECO:0000313" key="25">
    <source>
        <dbReference type="EMBL" id="BAE46206.1"/>
    </source>
</evidence>
<evidence type="ECO:0000256" key="2">
    <source>
        <dbReference type="ARBA" id="ARBA00004496"/>
    </source>
</evidence>
<evidence type="ECO:0000256" key="17">
    <source>
        <dbReference type="ARBA" id="ARBA00040123"/>
    </source>
</evidence>
<dbReference type="Pfam" id="PF03061">
    <property type="entry name" value="4HBT"/>
    <property type="match status" value="1"/>
</dbReference>
<evidence type="ECO:0000256" key="11">
    <source>
        <dbReference type="ARBA" id="ARBA00023136"/>
    </source>
</evidence>
<dbReference type="Gene3D" id="3.10.129.10">
    <property type="entry name" value="Hotdog Thioesterase"/>
    <property type="match status" value="1"/>
</dbReference>
<dbReference type="InterPro" id="IPR006683">
    <property type="entry name" value="Thioestr_dom"/>
</dbReference>
<keyword evidence="12" id="KW-0966">Cell projection</keyword>
<comment type="catalytic activity">
    <reaction evidence="23">
        <text>tetradecanoyl-CoA + H2O = tetradecanoate + CoA + H(+)</text>
        <dbReference type="Rhea" id="RHEA:40119"/>
        <dbReference type="ChEBI" id="CHEBI:15377"/>
        <dbReference type="ChEBI" id="CHEBI:15378"/>
        <dbReference type="ChEBI" id="CHEBI:30807"/>
        <dbReference type="ChEBI" id="CHEBI:57287"/>
        <dbReference type="ChEBI" id="CHEBI:57385"/>
    </reaction>
    <physiologicalReaction direction="left-to-right" evidence="23">
        <dbReference type="Rhea" id="RHEA:40120"/>
    </physiologicalReaction>
</comment>
<evidence type="ECO:0000256" key="19">
    <source>
        <dbReference type="ARBA" id="ARBA00047588"/>
    </source>
</evidence>
<evidence type="ECO:0000313" key="26">
    <source>
        <dbReference type="Proteomes" id="UP000002204"/>
    </source>
</evidence>
<keyword evidence="5" id="KW-0963">Cytoplasm</keyword>
<evidence type="ECO:0000256" key="16">
    <source>
        <dbReference type="ARBA" id="ARBA00038848"/>
    </source>
</evidence>
<organism evidence="25 26">
    <name type="scientific">Rhodococcus erythropolis (strain PR4 / NBRC 100887)</name>
    <dbReference type="NCBI Taxonomy" id="234621"/>
    <lineage>
        <taxon>Bacteria</taxon>
        <taxon>Bacillati</taxon>
        <taxon>Actinomycetota</taxon>
        <taxon>Actinomycetes</taxon>
        <taxon>Mycobacteriales</taxon>
        <taxon>Nocardiaceae</taxon>
        <taxon>Rhodococcus</taxon>
        <taxon>Rhodococcus erythropolis group</taxon>
    </lineage>
</organism>
<evidence type="ECO:0000256" key="22">
    <source>
        <dbReference type="ARBA" id="ARBA00048074"/>
    </source>
</evidence>
<evidence type="ECO:0000256" key="15">
    <source>
        <dbReference type="ARBA" id="ARBA00038456"/>
    </source>
</evidence>
<evidence type="ECO:0000256" key="7">
    <source>
        <dbReference type="ARBA" id="ARBA00022801"/>
    </source>
</evidence>
<comment type="catalytic activity">
    <reaction evidence="21">
        <text>decanoyl-CoA + H2O = decanoate + CoA + H(+)</text>
        <dbReference type="Rhea" id="RHEA:40059"/>
        <dbReference type="ChEBI" id="CHEBI:15377"/>
        <dbReference type="ChEBI" id="CHEBI:15378"/>
        <dbReference type="ChEBI" id="CHEBI:27689"/>
        <dbReference type="ChEBI" id="CHEBI:57287"/>
        <dbReference type="ChEBI" id="CHEBI:61430"/>
    </reaction>
    <physiologicalReaction direction="left-to-right" evidence="21">
        <dbReference type="Rhea" id="RHEA:40060"/>
    </physiologicalReaction>
</comment>
<evidence type="ECO:0000256" key="8">
    <source>
        <dbReference type="ARBA" id="ARBA00022832"/>
    </source>
</evidence>
<comment type="catalytic activity">
    <reaction evidence="13">
        <text>(5Z,8Z,11Z,14Z)-eicosatetraenoyl-CoA + H2O = (5Z,8Z,11Z,14Z)-eicosatetraenoate + CoA + H(+)</text>
        <dbReference type="Rhea" id="RHEA:40151"/>
        <dbReference type="ChEBI" id="CHEBI:15377"/>
        <dbReference type="ChEBI" id="CHEBI:15378"/>
        <dbReference type="ChEBI" id="CHEBI:32395"/>
        <dbReference type="ChEBI" id="CHEBI:57287"/>
        <dbReference type="ChEBI" id="CHEBI:57368"/>
    </reaction>
    <physiologicalReaction direction="left-to-right" evidence="13">
        <dbReference type="Rhea" id="RHEA:40152"/>
    </physiologicalReaction>
</comment>
<dbReference type="GO" id="GO:0005737">
    <property type="term" value="C:cytoplasm"/>
    <property type="evidence" value="ECO:0007669"/>
    <property type="project" value="UniProtKB-SubCell"/>
</dbReference>
<reference evidence="26" key="1">
    <citation type="submission" date="2005-03" db="EMBL/GenBank/DDBJ databases">
        <title>Comparison of the complete genome sequences of Rhodococcus erythropolis PR4 and Rhodococcus opacus B4.</title>
        <authorList>
            <person name="Takarada H."/>
            <person name="Sekine M."/>
            <person name="Hosoyama A."/>
            <person name="Yamada R."/>
            <person name="Fujisawa T."/>
            <person name="Omata S."/>
            <person name="Shimizu A."/>
            <person name="Tsukatani N."/>
            <person name="Tanikawa S."/>
            <person name="Fujita N."/>
            <person name="Harayama S."/>
        </authorList>
    </citation>
    <scope>NUCLEOTIDE SEQUENCE [LARGE SCALE GENOMIC DNA]</scope>
    <source>
        <strain evidence="26">PR4 / NBRC 100887</strain>
        <plasmid evidence="26">pREL1</plasmid>
    </source>
</reference>
<dbReference type="GO" id="GO:0016787">
    <property type="term" value="F:hydrolase activity"/>
    <property type="evidence" value="ECO:0007669"/>
    <property type="project" value="UniProtKB-KW"/>
</dbReference>
<keyword evidence="6" id="KW-0053">Apoptosis</keyword>
<protein>
    <recommendedName>
        <fullName evidence="17">Acyl-coenzyme A thioesterase THEM4</fullName>
        <ecNumber evidence="16">3.1.2.2</ecNumber>
    </recommendedName>
    <alternativeName>
        <fullName evidence="18">Thioesterase superfamily member 4</fullName>
    </alternativeName>
</protein>
<evidence type="ECO:0000256" key="20">
    <source>
        <dbReference type="ARBA" id="ARBA00047734"/>
    </source>
</evidence>
<dbReference type="KEGG" id="rer:RER_pREL1-02630"/>
<dbReference type="EC" id="3.1.2.2" evidence="16"/>
<evidence type="ECO:0000256" key="4">
    <source>
        <dbReference type="ARBA" id="ARBA00022475"/>
    </source>
</evidence>
<dbReference type="InterPro" id="IPR052365">
    <property type="entry name" value="THEM4/THEM5_acyl-CoA_thioest"/>
</dbReference>
<evidence type="ECO:0000256" key="9">
    <source>
        <dbReference type="ARBA" id="ARBA00022946"/>
    </source>
</evidence>
<evidence type="ECO:0000256" key="18">
    <source>
        <dbReference type="ARBA" id="ARBA00043210"/>
    </source>
</evidence>
<keyword evidence="11" id="KW-0472">Membrane</keyword>
<evidence type="ECO:0000256" key="5">
    <source>
        <dbReference type="ARBA" id="ARBA00022490"/>
    </source>
</evidence>
<comment type="catalytic activity">
    <reaction evidence="20">
        <text>hexadecanoyl-CoA + H2O = hexadecanoate + CoA + H(+)</text>
        <dbReference type="Rhea" id="RHEA:16645"/>
        <dbReference type="ChEBI" id="CHEBI:7896"/>
        <dbReference type="ChEBI" id="CHEBI:15377"/>
        <dbReference type="ChEBI" id="CHEBI:15378"/>
        <dbReference type="ChEBI" id="CHEBI:57287"/>
        <dbReference type="ChEBI" id="CHEBI:57379"/>
        <dbReference type="EC" id="3.1.2.2"/>
    </reaction>
    <physiologicalReaction direction="left-to-right" evidence="20">
        <dbReference type="Rhea" id="RHEA:16646"/>
    </physiologicalReaction>
</comment>
<evidence type="ECO:0000256" key="14">
    <source>
        <dbReference type="ARBA" id="ARBA00037002"/>
    </source>
</evidence>
<evidence type="ECO:0000256" key="13">
    <source>
        <dbReference type="ARBA" id="ARBA00035852"/>
    </source>
</evidence>
<dbReference type="PANTHER" id="PTHR12418:SF19">
    <property type="entry name" value="ACYL-COENZYME A THIOESTERASE THEM4"/>
    <property type="match status" value="1"/>
</dbReference>
<dbReference type="PANTHER" id="PTHR12418">
    <property type="entry name" value="ACYL-COENZYME A THIOESTERASE THEM4"/>
    <property type="match status" value="1"/>
</dbReference>
<keyword evidence="10" id="KW-0443">Lipid metabolism</keyword>
<dbReference type="GO" id="GO:0016020">
    <property type="term" value="C:membrane"/>
    <property type="evidence" value="ECO:0007669"/>
    <property type="project" value="UniProtKB-SubCell"/>
</dbReference>
<comment type="catalytic activity">
    <reaction evidence="14">
        <text>(9Z)-octadecenoyl-CoA + H2O = (9Z)-octadecenoate + CoA + H(+)</text>
        <dbReference type="Rhea" id="RHEA:40139"/>
        <dbReference type="ChEBI" id="CHEBI:15377"/>
        <dbReference type="ChEBI" id="CHEBI:15378"/>
        <dbReference type="ChEBI" id="CHEBI:30823"/>
        <dbReference type="ChEBI" id="CHEBI:57287"/>
        <dbReference type="ChEBI" id="CHEBI:57387"/>
    </reaction>
    <physiologicalReaction direction="left-to-right" evidence="14">
        <dbReference type="Rhea" id="RHEA:40140"/>
    </physiologicalReaction>
</comment>
<keyword evidence="7" id="KW-0378">Hydrolase</keyword>
<evidence type="ECO:0000256" key="3">
    <source>
        <dbReference type="ARBA" id="ARBA00004632"/>
    </source>
</evidence>
<dbReference type="CDD" id="cd03443">
    <property type="entry name" value="PaaI_thioesterase"/>
    <property type="match status" value="1"/>
</dbReference>